<comment type="caution">
    <text evidence="1">The sequence shown here is derived from an EMBL/GenBank/DDBJ whole genome shotgun (WGS) entry which is preliminary data.</text>
</comment>
<sequence>MFSRSPTRSLLHLLKQDGDGENFALLFGGTWCHNTRAVIKQVNAEAQRTDVPVVYNVDLVLDGGTVNGSNGSANPIHIRDTSTRDGATNFRPSYLYGDVVNTYFPNLVTQYDPATSSRVDYFPGGDTSGSAAVARRLQVPFVLEYERGTGASVASDAVKRQWIQSTVSGDVTSYTEYMTEWWFTVPSAQARPELRDSLRRVHPHRRAGAPVGAGACAAGVRPGGGPGVAYVLHGAAWARDGRCVDRVARGGPR</sequence>
<proteinExistence type="predicted"/>
<dbReference type="Proteomes" id="UP001157125">
    <property type="component" value="Unassembled WGS sequence"/>
</dbReference>
<evidence type="ECO:0000313" key="1">
    <source>
        <dbReference type="EMBL" id="GMA35037.1"/>
    </source>
</evidence>
<gene>
    <name evidence="1" type="ORF">GCM10025876_12410</name>
</gene>
<evidence type="ECO:0000313" key="2">
    <source>
        <dbReference type="Proteomes" id="UP001157125"/>
    </source>
</evidence>
<organism evidence="1 2">
    <name type="scientific">Demequina litorisediminis</name>
    <dbReference type="NCBI Taxonomy" id="1849022"/>
    <lineage>
        <taxon>Bacteria</taxon>
        <taxon>Bacillati</taxon>
        <taxon>Actinomycetota</taxon>
        <taxon>Actinomycetes</taxon>
        <taxon>Micrococcales</taxon>
        <taxon>Demequinaceae</taxon>
        <taxon>Demequina</taxon>
    </lineage>
</organism>
<name>A0ABQ6IB08_9MICO</name>
<protein>
    <recommendedName>
        <fullName evidence="3">Thioredoxin domain-containing protein</fullName>
    </recommendedName>
</protein>
<dbReference type="EMBL" id="BSUN01000001">
    <property type="protein sequence ID" value="GMA35037.1"/>
    <property type="molecule type" value="Genomic_DNA"/>
</dbReference>
<reference evidence="2" key="1">
    <citation type="journal article" date="2019" name="Int. J. Syst. Evol. Microbiol.">
        <title>The Global Catalogue of Microorganisms (GCM) 10K type strain sequencing project: providing services to taxonomists for standard genome sequencing and annotation.</title>
        <authorList>
            <consortium name="The Broad Institute Genomics Platform"/>
            <consortium name="The Broad Institute Genome Sequencing Center for Infectious Disease"/>
            <person name="Wu L."/>
            <person name="Ma J."/>
        </authorList>
    </citation>
    <scope>NUCLEOTIDE SEQUENCE [LARGE SCALE GENOMIC DNA]</scope>
    <source>
        <strain evidence="2">NBRC 112299</strain>
    </source>
</reference>
<evidence type="ECO:0008006" key="3">
    <source>
        <dbReference type="Google" id="ProtNLM"/>
    </source>
</evidence>
<keyword evidence="2" id="KW-1185">Reference proteome</keyword>
<accession>A0ABQ6IB08</accession>
<dbReference type="RefSeq" id="WP_284327723.1">
    <property type="nucleotide sequence ID" value="NZ_BSUN01000001.1"/>
</dbReference>